<accession>A0AAN6HJQ7</accession>
<gene>
    <name evidence="2" type="ORF">FAUST_1378</name>
</gene>
<dbReference type="Proteomes" id="UP000537989">
    <property type="component" value="Unassembled WGS sequence"/>
</dbReference>
<dbReference type="EMBL" id="JAAMOD010000030">
    <property type="protein sequence ID" value="KAF5246261.1"/>
    <property type="molecule type" value="Genomic_DNA"/>
</dbReference>
<feature type="compositionally biased region" description="Low complexity" evidence="1">
    <location>
        <begin position="107"/>
        <end position="119"/>
    </location>
</feature>
<name>A0AAN6HJQ7_FUSAU</name>
<evidence type="ECO:0000313" key="2">
    <source>
        <dbReference type="EMBL" id="KAF5246261.1"/>
    </source>
</evidence>
<reference evidence="2 3" key="1">
    <citation type="submission" date="2020-02" db="EMBL/GenBank/DDBJ databases">
        <title>Identification and distribution of gene clusters putatively required for synthesis of sphingolipid metabolism inhibitors in phylogenetically diverse species of the filamentous fungus Fusarium.</title>
        <authorList>
            <person name="Kim H.-S."/>
            <person name="Busman M."/>
            <person name="Brown D.W."/>
            <person name="Divon H."/>
            <person name="Uhlig S."/>
            <person name="Proctor R.H."/>
        </authorList>
    </citation>
    <scope>NUCLEOTIDE SEQUENCE [LARGE SCALE GENOMIC DNA]</scope>
    <source>
        <strain evidence="2 3">NRRL 2903</strain>
    </source>
</reference>
<organism evidence="2 3">
    <name type="scientific">Fusarium austroamericanum</name>
    <dbReference type="NCBI Taxonomy" id="282268"/>
    <lineage>
        <taxon>Eukaryota</taxon>
        <taxon>Fungi</taxon>
        <taxon>Dikarya</taxon>
        <taxon>Ascomycota</taxon>
        <taxon>Pezizomycotina</taxon>
        <taxon>Sordariomycetes</taxon>
        <taxon>Hypocreomycetidae</taxon>
        <taxon>Hypocreales</taxon>
        <taxon>Nectriaceae</taxon>
        <taxon>Fusarium</taxon>
    </lineage>
</organism>
<keyword evidence="3" id="KW-1185">Reference proteome</keyword>
<dbReference type="AlphaFoldDB" id="A0AAN6HJQ7"/>
<evidence type="ECO:0000313" key="3">
    <source>
        <dbReference type="Proteomes" id="UP000537989"/>
    </source>
</evidence>
<comment type="caution">
    <text evidence="2">The sequence shown here is derived from an EMBL/GenBank/DDBJ whole genome shotgun (WGS) entry which is preliminary data.</text>
</comment>
<evidence type="ECO:0000256" key="1">
    <source>
        <dbReference type="SAM" id="MobiDB-lite"/>
    </source>
</evidence>
<protein>
    <submittedName>
        <fullName evidence="2">Uncharacterized protein</fullName>
    </submittedName>
</protein>
<proteinExistence type="predicted"/>
<feature type="region of interest" description="Disordered" evidence="1">
    <location>
        <begin position="95"/>
        <end position="135"/>
    </location>
</feature>
<sequence>MSSQMSVEELRAQRLGAIEARMSHLRTIIQSQRRAVRTASLQVDGDVEMTDISKIEQGPDSIHQDQIHDIPDVDMADVFSMDQVDGLLDIEMTDAPTREESHISPLESTNSETTNSETTTFDDIKDFLPTSFPMA</sequence>